<keyword evidence="1" id="KW-1133">Transmembrane helix</keyword>
<evidence type="ECO:0000313" key="2">
    <source>
        <dbReference type="EMBL" id="CAF0736929.1"/>
    </source>
</evidence>
<accession>A0A814RP34</accession>
<reference evidence="3" key="1">
    <citation type="submission" date="2021-02" db="EMBL/GenBank/DDBJ databases">
        <authorList>
            <person name="Nowell W R."/>
        </authorList>
    </citation>
    <scope>NUCLEOTIDE SEQUENCE</scope>
</reference>
<feature type="transmembrane region" description="Helical" evidence="1">
    <location>
        <begin position="258"/>
        <end position="283"/>
    </location>
</feature>
<sequence>MILLSTMRIYLLYYTINFMFLSISSVQFNQRCTFSLGTCEWHIGRRWQVKNLDEETEDKVLTAVDESHIDREKGFTDVITSPWLYLTGSCSFTVRLTFQFNIENEHDQIEVFLIKTNHSQTSSLGHWKALTQDHINASDEIESLWRQANLTFKAADEFRIEIEIRHLPENKSTSTIWFAIDDILIENCPDFQTTTTSTTQTYPTMTTTVPWTTYSPFFSNDSSLLRRSFFRFRWKFNDSSQIATSEEFLSPRITFLTFILYIFYAFIAMAFSILLIALTIFIFRKYCLLPARKKPSSSSFPIIDRRYHSSKKHIYPHLTNYHNSHIDQDARTEKTMVTTIRPCY</sequence>
<dbReference type="EMBL" id="CAJNOJ010000003">
    <property type="protein sequence ID" value="CAF0736929.1"/>
    <property type="molecule type" value="Genomic_DNA"/>
</dbReference>
<organism evidence="3 4">
    <name type="scientific">Adineta ricciae</name>
    <name type="common">Rotifer</name>
    <dbReference type="NCBI Taxonomy" id="249248"/>
    <lineage>
        <taxon>Eukaryota</taxon>
        <taxon>Metazoa</taxon>
        <taxon>Spiralia</taxon>
        <taxon>Gnathifera</taxon>
        <taxon>Rotifera</taxon>
        <taxon>Eurotatoria</taxon>
        <taxon>Bdelloidea</taxon>
        <taxon>Adinetida</taxon>
        <taxon>Adinetidae</taxon>
        <taxon>Adineta</taxon>
    </lineage>
</organism>
<gene>
    <name evidence="2" type="ORF">EDS130_LOCUS1494</name>
    <name evidence="3" type="ORF">XAT740_LOCUS20118</name>
</gene>
<evidence type="ECO:0000313" key="4">
    <source>
        <dbReference type="Proteomes" id="UP000663828"/>
    </source>
</evidence>
<dbReference type="Gene3D" id="2.60.120.200">
    <property type="match status" value="1"/>
</dbReference>
<feature type="transmembrane region" description="Helical" evidence="1">
    <location>
        <begin position="9"/>
        <end position="28"/>
    </location>
</feature>
<keyword evidence="4" id="KW-1185">Reference proteome</keyword>
<comment type="caution">
    <text evidence="3">The sequence shown here is derived from an EMBL/GenBank/DDBJ whole genome shotgun (WGS) entry which is preliminary data.</text>
</comment>
<dbReference type="AlphaFoldDB" id="A0A814RP34"/>
<protein>
    <recommendedName>
        <fullName evidence="5">MAM domain-containing protein</fullName>
    </recommendedName>
</protein>
<dbReference type="Proteomes" id="UP000663852">
    <property type="component" value="Unassembled WGS sequence"/>
</dbReference>
<evidence type="ECO:0000256" key="1">
    <source>
        <dbReference type="SAM" id="Phobius"/>
    </source>
</evidence>
<name>A0A814RP34_ADIRI</name>
<evidence type="ECO:0008006" key="5">
    <source>
        <dbReference type="Google" id="ProtNLM"/>
    </source>
</evidence>
<evidence type="ECO:0000313" key="3">
    <source>
        <dbReference type="EMBL" id="CAF1135244.1"/>
    </source>
</evidence>
<dbReference type="Proteomes" id="UP000663828">
    <property type="component" value="Unassembled WGS sequence"/>
</dbReference>
<keyword evidence="1" id="KW-0472">Membrane</keyword>
<proteinExistence type="predicted"/>
<keyword evidence="1" id="KW-0812">Transmembrane</keyword>
<dbReference type="EMBL" id="CAJNOR010001394">
    <property type="protein sequence ID" value="CAF1135244.1"/>
    <property type="molecule type" value="Genomic_DNA"/>
</dbReference>
<dbReference type="OrthoDB" id="10024146at2759"/>